<sequence>MDLIHREYDKLQALLGNMSIAAGTLTLYVALGFFPQLAQTAYLTLTEDSAEPVPFAGMSGGIPGNSGEVPSKQKNLSQR</sequence>
<keyword evidence="2" id="KW-0472">Membrane</keyword>
<evidence type="ECO:0000313" key="4">
    <source>
        <dbReference type="Proteomes" id="UP001140172"/>
    </source>
</evidence>
<gene>
    <name evidence="3" type="ORF">GGI15_000556</name>
</gene>
<dbReference type="EMBL" id="JANBUM010000016">
    <property type="protein sequence ID" value="KAJ2787666.1"/>
    <property type="molecule type" value="Genomic_DNA"/>
</dbReference>
<keyword evidence="4" id="KW-1185">Reference proteome</keyword>
<evidence type="ECO:0000256" key="1">
    <source>
        <dbReference type="SAM" id="MobiDB-lite"/>
    </source>
</evidence>
<keyword evidence="2" id="KW-0812">Transmembrane</keyword>
<dbReference type="Proteomes" id="UP001140172">
    <property type="component" value="Unassembled WGS sequence"/>
</dbReference>
<reference evidence="3" key="1">
    <citation type="submission" date="2022-07" db="EMBL/GenBank/DDBJ databases">
        <title>Phylogenomic reconstructions and comparative analyses of Kickxellomycotina fungi.</title>
        <authorList>
            <person name="Reynolds N.K."/>
            <person name="Stajich J.E."/>
            <person name="Barry K."/>
            <person name="Grigoriev I.V."/>
            <person name="Crous P."/>
            <person name="Smith M.E."/>
        </authorList>
    </citation>
    <scope>NUCLEOTIDE SEQUENCE</scope>
    <source>
        <strain evidence="3">BCRC 34489</strain>
    </source>
</reference>
<organism evidence="3 4">
    <name type="scientific">Coemansia interrupta</name>
    <dbReference type="NCBI Taxonomy" id="1126814"/>
    <lineage>
        <taxon>Eukaryota</taxon>
        <taxon>Fungi</taxon>
        <taxon>Fungi incertae sedis</taxon>
        <taxon>Zoopagomycota</taxon>
        <taxon>Kickxellomycotina</taxon>
        <taxon>Kickxellomycetes</taxon>
        <taxon>Kickxellales</taxon>
        <taxon>Kickxellaceae</taxon>
        <taxon>Coemansia</taxon>
    </lineage>
</organism>
<protein>
    <submittedName>
        <fullName evidence="3">Uncharacterized protein</fullName>
    </submittedName>
</protein>
<name>A0A9W8LPS0_9FUNG</name>
<evidence type="ECO:0000256" key="2">
    <source>
        <dbReference type="SAM" id="Phobius"/>
    </source>
</evidence>
<proteinExistence type="predicted"/>
<evidence type="ECO:0000313" key="3">
    <source>
        <dbReference type="EMBL" id="KAJ2787666.1"/>
    </source>
</evidence>
<comment type="caution">
    <text evidence="3">The sequence shown here is derived from an EMBL/GenBank/DDBJ whole genome shotgun (WGS) entry which is preliminary data.</text>
</comment>
<dbReference type="AlphaFoldDB" id="A0A9W8LPS0"/>
<accession>A0A9W8LPS0</accession>
<feature type="region of interest" description="Disordered" evidence="1">
    <location>
        <begin position="54"/>
        <end position="79"/>
    </location>
</feature>
<keyword evidence="2" id="KW-1133">Transmembrane helix</keyword>
<feature type="transmembrane region" description="Helical" evidence="2">
    <location>
        <begin position="12"/>
        <end position="34"/>
    </location>
</feature>